<feature type="non-terminal residue" evidence="6">
    <location>
        <position position="148"/>
    </location>
</feature>
<dbReference type="InterPro" id="IPR011662">
    <property type="entry name" value="Secretin/TonB_short_N"/>
</dbReference>
<keyword evidence="1" id="KW-0813">Transport</keyword>
<evidence type="ECO:0000313" key="6">
    <source>
        <dbReference type="EMBL" id="PPK65348.1"/>
    </source>
</evidence>
<dbReference type="Pfam" id="PF07660">
    <property type="entry name" value="STN"/>
    <property type="match status" value="1"/>
</dbReference>
<accession>A0A2S6GJD4</accession>
<protein>
    <submittedName>
        <fullName evidence="6">Secretin/TonB-like protein</fullName>
    </submittedName>
</protein>
<dbReference type="Gene3D" id="3.55.50.30">
    <property type="match status" value="1"/>
</dbReference>
<keyword evidence="7" id="KW-1185">Reference proteome</keyword>
<dbReference type="EMBL" id="PTIY01000021">
    <property type="protein sequence ID" value="PPK65348.1"/>
    <property type="molecule type" value="Genomic_DNA"/>
</dbReference>
<evidence type="ECO:0000256" key="2">
    <source>
        <dbReference type="ARBA" id="ARBA00023136"/>
    </source>
</evidence>
<dbReference type="GO" id="GO:0019867">
    <property type="term" value="C:outer membrane"/>
    <property type="evidence" value="ECO:0007669"/>
    <property type="project" value="InterPro"/>
</dbReference>
<feature type="domain" description="Secretin/TonB short N-terminal" evidence="5">
    <location>
        <begin position="72"/>
        <end position="123"/>
    </location>
</feature>
<evidence type="ECO:0000256" key="4">
    <source>
        <dbReference type="SAM" id="SignalP"/>
    </source>
</evidence>
<evidence type="ECO:0000256" key="1">
    <source>
        <dbReference type="ARBA" id="ARBA00022448"/>
    </source>
</evidence>
<feature type="chain" id="PRO_5015590843" evidence="4">
    <location>
        <begin position="35"/>
        <end position="148"/>
    </location>
</feature>
<evidence type="ECO:0000259" key="5">
    <source>
        <dbReference type="SMART" id="SM00965"/>
    </source>
</evidence>
<gene>
    <name evidence="6" type="ORF">B0F88_12136</name>
</gene>
<dbReference type="SMART" id="SM00965">
    <property type="entry name" value="STN"/>
    <property type="match status" value="1"/>
</dbReference>
<proteinExistence type="predicted"/>
<name>A0A2S6GJD4_9GAMM</name>
<feature type="signal peptide" evidence="4">
    <location>
        <begin position="1"/>
        <end position="34"/>
    </location>
</feature>
<sequence length="148" mass="15398">MHRFHPNAPCTLRKLTITIALALPAFGSPLSVMAADTAAQNAANPQSAAFSFNIPAQPLADALNAFIAASDWQVGFPAGMANDVRSSAVNGNYTPQQALQQLLVGSGLNYRLTGTNTVTLEKAPVSKAAGSTTLSGVTVKGQRQYDPN</sequence>
<reference evidence="6 7" key="1">
    <citation type="submission" date="2018-02" db="EMBL/GenBank/DDBJ databases">
        <title>Subsurface microbial communities from deep shales in Ohio and West Virginia, USA.</title>
        <authorList>
            <person name="Wrighton K."/>
        </authorList>
    </citation>
    <scope>NUCLEOTIDE SEQUENCE [LARGE SCALE GENOMIC DNA]</scope>
    <source>
        <strain evidence="6 7">OWC-G53F</strain>
    </source>
</reference>
<dbReference type="RefSeq" id="WP_181049947.1">
    <property type="nucleotide sequence ID" value="NZ_PTIY01000021.1"/>
</dbReference>
<comment type="caution">
    <text evidence="6">The sequence shown here is derived from an EMBL/GenBank/DDBJ whole genome shotgun (WGS) entry which is preliminary data.</text>
</comment>
<keyword evidence="4" id="KW-0732">Signal</keyword>
<keyword evidence="3" id="KW-0998">Cell outer membrane</keyword>
<keyword evidence="2" id="KW-0472">Membrane</keyword>
<dbReference type="AlphaFoldDB" id="A0A2S6GJD4"/>
<dbReference type="Proteomes" id="UP000238071">
    <property type="component" value="Unassembled WGS sequence"/>
</dbReference>
<organism evidence="6 7">
    <name type="scientific">Methylobacter tundripaludum</name>
    <dbReference type="NCBI Taxonomy" id="173365"/>
    <lineage>
        <taxon>Bacteria</taxon>
        <taxon>Pseudomonadati</taxon>
        <taxon>Pseudomonadota</taxon>
        <taxon>Gammaproteobacteria</taxon>
        <taxon>Methylococcales</taxon>
        <taxon>Methylococcaceae</taxon>
        <taxon>Methylobacter</taxon>
    </lineage>
</organism>
<evidence type="ECO:0000256" key="3">
    <source>
        <dbReference type="ARBA" id="ARBA00023237"/>
    </source>
</evidence>
<evidence type="ECO:0000313" key="7">
    <source>
        <dbReference type="Proteomes" id="UP000238071"/>
    </source>
</evidence>